<dbReference type="OrthoDB" id="4843807at2"/>
<comment type="caution">
    <text evidence="2">The sequence shown here is derived from an EMBL/GenBank/DDBJ whole genome shotgun (WGS) entry which is preliminary data.</text>
</comment>
<feature type="region of interest" description="Disordered" evidence="1">
    <location>
        <begin position="1"/>
        <end position="77"/>
    </location>
</feature>
<sequence length="77" mass="8391">MTSDGGAERKDRTGRKDEQAAAGEKPAKARRAKTGAQPRTGVVPKRAAEDDPRTWGDAESGNDHDAWLKEQKPPHWG</sequence>
<organism evidence="2 3">
    <name type="scientific">Arthrobacter globiformis</name>
    <dbReference type="NCBI Taxonomy" id="1665"/>
    <lineage>
        <taxon>Bacteria</taxon>
        <taxon>Bacillati</taxon>
        <taxon>Actinomycetota</taxon>
        <taxon>Actinomycetes</taxon>
        <taxon>Micrococcales</taxon>
        <taxon>Micrococcaceae</taxon>
        <taxon>Arthrobacter</taxon>
    </lineage>
</organism>
<name>A0A328HBZ5_ARTGO</name>
<protein>
    <submittedName>
        <fullName evidence="2">Uncharacterized protein</fullName>
    </submittedName>
</protein>
<proteinExistence type="predicted"/>
<evidence type="ECO:0000313" key="3">
    <source>
        <dbReference type="Proteomes" id="UP000249166"/>
    </source>
</evidence>
<feature type="compositionally biased region" description="Basic and acidic residues" evidence="1">
    <location>
        <begin position="1"/>
        <end position="19"/>
    </location>
</feature>
<evidence type="ECO:0000256" key="1">
    <source>
        <dbReference type="SAM" id="MobiDB-lite"/>
    </source>
</evidence>
<dbReference type="RefSeq" id="WP_111905258.1">
    <property type="nucleotide sequence ID" value="NZ_QLNP01000098.1"/>
</dbReference>
<gene>
    <name evidence="2" type="ORF">DBZ45_18385</name>
</gene>
<evidence type="ECO:0000313" key="2">
    <source>
        <dbReference type="EMBL" id="RAM36107.1"/>
    </source>
</evidence>
<dbReference type="EMBL" id="QLNP01000098">
    <property type="protein sequence ID" value="RAM36107.1"/>
    <property type="molecule type" value="Genomic_DNA"/>
</dbReference>
<dbReference type="AlphaFoldDB" id="A0A328HBZ5"/>
<reference evidence="2 3" key="1">
    <citation type="submission" date="2018-04" db="EMBL/GenBank/DDBJ databases">
        <title>Bacteria isolated from cave deposits of Manipur.</title>
        <authorList>
            <person name="Sahoo D."/>
            <person name="Sarangthem I."/>
            <person name="Nandeibam J."/>
        </authorList>
    </citation>
    <scope>NUCLEOTIDE SEQUENCE [LARGE SCALE GENOMIC DNA]</scope>
    <source>
        <strain evidence="3">mrc11</strain>
    </source>
</reference>
<accession>A0A328HBZ5</accession>
<feature type="compositionally biased region" description="Basic and acidic residues" evidence="1">
    <location>
        <begin position="46"/>
        <end position="77"/>
    </location>
</feature>
<dbReference type="Proteomes" id="UP000249166">
    <property type="component" value="Unassembled WGS sequence"/>
</dbReference>